<evidence type="ECO:0000313" key="2">
    <source>
        <dbReference type="Proteomes" id="UP000793456"/>
    </source>
</evidence>
<organism evidence="1 2">
    <name type="scientific">Larimichthys crocea</name>
    <name type="common">Large yellow croaker</name>
    <name type="synonym">Pseudosciaena crocea</name>
    <dbReference type="NCBI Taxonomy" id="215358"/>
    <lineage>
        <taxon>Eukaryota</taxon>
        <taxon>Metazoa</taxon>
        <taxon>Chordata</taxon>
        <taxon>Craniata</taxon>
        <taxon>Vertebrata</taxon>
        <taxon>Euteleostomi</taxon>
        <taxon>Actinopterygii</taxon>
        <taxon>Neopterygii</taxon>
        <taxon>Teleostei</taxon>
        <taxon>Neoteleostei</taxon>
        <taxon>Acanthomorphata</taxon>
        <taxon>Eupercaria</taxon>
        <taxon>Sciaenidae</taxon>
        <taxon>Larimichthys</taxon>
    </lineage>
</organism>
<gene>
    <name evidence="1" type="ORF">E3U43_019301</name>
</gene>
<dbReference type="Proteomes" id="UP000793456">
    <property type="component" value="Chromosome XIII"/>
</dbReference>
<name>A0ACD3QXN3_LARCR</name>
<evidence type="ECO:0000313" key="1">
    <source>
        <dbReference type="EMBL" id="TMS11910.1"/>
    </source>
</evidence>
<protein>
    <submittedName>
        <fullName evidence="1">Uncharacterized protein</fullName>
    </submittedName>
</protein>
<sequence length="293" mass="33124">MRQGKIYMAKIIPYSQENKQEVLKEYEILKSLHNEKVMSLHEAYVTPRYLVLVAEFRYSEDDVVGYLVQILQGVEYLHNRRILHLDLKSDNIMVTNLNAVKIVDFGSAQSFNPLSLKHQDAAAGTAGVHGCCSFVFVVQAPEMIKGEVVGPPADIWTVGVVTHIMLGGRLPFEDKDPSKVESKILMAKFDPTKLYPNVSQSASAFLKKMLSSYPWARPTTRDCFTQAWLQDSYLMKLRRQTLTFTSGRLKEFLVEQQCRRTEAATKHKVMLRTYQSSPQSPASGTAPHVPSPK</sequence>
<accession>A0ACD3QXN3</accession>
<comment type="caution">
    <text evidence="1">The sequence shown here is derived from an EMBL/GenBank/DDBJ whole genome shotgun (WGS) entry which is preliminary data.</text>
</comment>
<keyword evidence="2" id="KW-1185">Reference proteome</keyword>
<dbReference type="EMBL" id="CM011686">
    <property type="protein sequence ID" value="TMS11910.1"/>
    <property type="molecule type" value="Genomic_DNA"/>
</dbReference>
<reference evidence="1" key="1">
    <citation type="submission" date="2018-11" db="EMBL/GenBank/DDBJ databases">
        <title>The sequence and de novo assembly of Larimichthys crocea genome using PacBio and Hi-C technologies.</title>
        <authorList>
            <person name="Xu P."/>
            <person name="Chen B."/>
            <person name="Zhou Z."/>
            <person name="Ke Q."/>
            <person name="Wu Y."/>
            <person name="Bai H."/>
            <person name="Pu F."/>
        </authorList>
    </citation>
    <scope>NUCLEOTIDE SEQUENCE</scope>
    <source>
        <tissue evidence="1">Muscle</tissue>
    </source>
</reference>
<proteinExistence type="predicted"/>